<accession>A0A6C0F900</accession>
<organism evidence="1">
    <name type="scientific">viral metagenome</name>
    <dbReference type="NCBI Taxonomy" id="1070528"/>
    <lineage>
        <taxon>unclassified sequences</taxon>
        <taxon>metagenomes</taxon>
        <taxon>organismal metagenomes</taxon>
    </lineage>
</organism>
<dbReference type="SUPFAM" id="SSF53448">
    <property type="entry name" value="Nucleotide-diphospho-sugar transferases"/>
    <property type="match status" value="1"/>
</dbReference>
<sequence length="223" mass="25623">MVSVLICVPSYDGKINISTMESIIKLVMMFSSQSIQTELFSICHESLIPRARNVCGCKLLQSKHTHLLFIDTDISFDAKDIFRMLNAKKGIVCCLYPKKGYPIEFPVDEVRKCEDIDLCVATHGPTGLMLIDKNVFNSIYSNLSSEVYINDLEQYNDYTINGMLYNFFYTGIHNNQYLSEDYGFCQRAKMFGFYTYILLNTELSHIGNHTYTAKFPPKENMLL</sequence>
<dbReference type="InterPro" id="IPR029044">
    <property type="entry name" value="Nucleotide-diphossugar_trans"/>
</dbReference>
<dbReference type="EMBL" id="MN738789">
    <property type="protein sequence ID" value="QHT37073.1"/>
    <property type="molecule type" value="Genomic_DNA"/>
</dbReference>
<protein>
    <recommendedName>
        <fullName evidence="2">Glycosyltransferase 2-like domain-containing protein</fullName>
    </recommendedName>
</protein>
<evidence type="ECO:0000313" key="1">
    <source>
        <dbReference type="EMBL" id="QHT37073.1"/>
    </source>
</evidence>
<evidence type="ECO:0008006" key="2">
    <source>
        <dbReference type="Google" id="ProtNLM"/>
    </source>
</evidence>
<proteinExistence type="predicted"/>
<reference evidence="1" key="1">
    <citation type="journal article" date="2020" name="Nature">
        <title>Giant virus diversity and host interactions through global metagenomics.</title>
        <authorList>
            <person name="Schulz F."/>
            <person name="Roux S."/>
            <person name="Paez-Espino D."/>
            <person name="Jungbluth S."/>
            <person name="Walsh D.A."/>
            <person name="Denef V.J."/>
            <person name="McMahon K.D."/>
            <person name="Konstantinidis K.T."/>
            <person name="Eloe-Fadrosh E.A."/>
            <person name="Kyrpides N.C."/>
            <person name="Woyke T."/>
        </authorList>
    </citation>
    <scope>NUCLEOTIDE SEQUENCE</scope>
    <source>
        <strain evidence="1">GVMAG-S-ERX555967-131</strain>
    </source>
</reference>
<dbReference type="AlphaFoldDB" id="A0A6C0F900"/>
<dbReference type="Gene3D" id="3.90.550.40">
    <property type="match status" value="1"/>
</dbReference>
<name>A0A6C0F900_9ZZZZ</name>